<evidence type="ECO:0000256" key="7">
    <source>
        <dbReference type="SAM" id="MobiDB-lite"/>
    </source>
</evidence>
<feature type="domain" description="Yip1" evidence="8">
    <location>
        <begin position="81"/>
        <end position="247"/>
    </location>
</feature>
<dbReference type="EMBL" id="GBHO01004992">
    <property type="protein sequence ID" value="JAG38612.1"/>
    <property type="molecule type" value="Transcribed_RNA"/>
</dbReference>
<evidence type="ECO:0000256" key="3">
    <source>
        <dbReference type="ARBA" id="ARBA00022692"/>
    </source>
</evidence>
<organism evidence="9">
    <name type="scientific">Lygus hesperus</name>
    <name type="common">Western plant bug</name>
    <dbReference type="NCBI Taxonomy" id="30085"/>
    <lineage>
        <taxon>Eukaryota</taxon>
        <taxon>Metazoa</taxon>
        <taxon>Ecdysozoa</taxon>
        <taxon>Arthropoda</taxon>
        <taxon>Hexapoda</taxon>
        <taxon>Insecta</taxon>
        <taxon>Pterygota</taxon>
        <taxon>Neoptera</taxon>
        <taxon>Paraneoptera</taxon>
        <taxon>Hemiptera</taxon>
        <taxon>Heteroptera</taxon>
        <taxon>Panheteroptera</taxon>
        <taxon>Cimicomorpha</taxon>
        <taxon>Miridae</taxon>
        <taxon>Mirini</taxon>
        <taxon>Lygus</taxon>
    </lineage>
</organism>
<dbReference type="Pfam" id="PF04893">
    <property type="entry name" value="Yip1"/>
    <property type="match status" value="1"/>
</dbReference>
<dbReference type="GO" id="GO:0016192">
    <property type="term" value="P:vesicle-mediated transport"/>
    <property type="evidence" value="ECO:0007669"/>
    <property type="project" value="InterPro"/>
</dbReference>
<keyword evidence="4 6" id="KW-1133">Transmembrane helix</keyword>
<evidence type="ECO:0000313" key="10">
    <source>
        <dbReference type="EMBL" id="JAQ14352.1"/>
    </source>
</evidence>
<reference evidence="10" key="3">
    <citation type="journal article" date="2016" name="Gigascience">
        <title>De novo construction of an expanded transcriptome assembly for the western tarnished plant bug, Lygus hesperus.</title>
        <authorList>
            <person name="Tassone E.E."/>
            <person name="Geib S.M."/>
            <person name="Hall B."/>
            <person name="Fabrick J.A."/>
            <person name="Brent C.S."/>
            <person name="Hull J.J."/>
        </authorList>
    </citation>
    <scope>NUCLEOTIDE SEQUENCE</scope>
</reference>
<feature type="compositionally biased region" description="Polar residues" evidence="7">
    <location>
        <begin position="15"/>
        <end position="29"/>
    </location>
</feature>
<sequence length="281" mass="32266">MDFVDFSSADRQYPKDQQSSYNLPKESSSYDINTEYEIQGGTPSNQESDQPTETPKSIWSLEFYQKYFDVNTDEVLTRLMWSMLPSPNVNFLQHFIQNKPDLYGPFWVCVTLVFAIGVSGNVANYFQSEAIRNYPWKYDFHAVSLAGLLIFLYAWCLPLILWGALQWSSVSEVKFKLLELICVYGYTMAIYIPLSVLWIIPVAWIQWILTFVGAFLSGLVLCLSLRPAFNNTGYTVLILLFILHLIIATCFMRFFFHVSTNYAPELMPPSAIIDPTSTSHI</sequence>
<reference evidence="9" key="1">
    <citation type="journal article" date="2014" name="PLoS ONE">
        <title>Transcriptome-Based Identification of ABC Transporters in the Western Tarnished Plant Bug Lygus hesperus.</title>
        <authorList>
            <person name="Hull J.J."/>
            <person name="Chaney K."/>
            <person name="Geib S.M."/>
            <person name="Fabrick J.A."/>
            <person name="Brent C.S."/>
            <person name="Walsh D."/>
            <person name="Lavine L.C."/>
        </authorList>
    </citation>
    <scope>NUCLEOTIDE SEQUENCE</scope>
</reference>
<evidence type="ECO:0000313" key="9">
    <source>
        <dbReference type="EMBL" id="JAG38612.1"/>
    </source>
</evidence>
<evidence type="ECO:0000256" key="6">
    <source>
        <dbReference type="RuleBase" id="RU361264"/>
    </source>
</evidence>
<dbReference type="PANTHER" id="PTHR12822:SF2">
    <property type="entry name" value="PROTEIN YIPF"/>
    <property type="match status" value="1"/>
</dbReference>
<evidence type="ECO:0000256" key="2">
    <source>
        <dbReference type="ARBA" id="ARBA00010596"/>
    </source>
</evidence>
<feature type="transmembrane region" description="Helical" evidence="6">
    <location>
        <begin position="237"/>
        <end position="256"/>
    </location>
</feature>
<comment type="subcellular location">
    <subcellularLocation>
        <location evidence="6">Golgi apparatus membrane</location>
        <topology evidence="6">Multi-pass membrane protein</topology>
    </subcellularLocation>
    <subcellularLocation>
        <location evidence="1">Membrane</location>
        <topology evidence="1">Multi-pass membrane protein</topology>
    </subcellularLocation>
</comment>
<dbReference type="GO" id="GO:0031267">
    <property type="term" value="F:small GTPase binding"/>
    <property type="evidence" value="ECO:0007669"/>
    <property type="project" value="InterPro"/>
</dbReference>
<keyword evidence="5 6" id="KW-0472">Membrane</keyword>
<proteinExistence type="inferred from homology"/>
<reference evidence="9" key="2">
    <citation type="submission" date="2014-07" db="EMBL/GenBank/DDBJ databases">
        <authorList>
            <person name="Hull J."/>
        </authorList>
    </citation>
    <scope>NUCLEOTIDE SEQUENCE</scope>
</reference>
<dbReference type="EMBL" id="GDHC01004277">
    <property type="protein sequence ID" value="JAQ14352.1"/>
    <property type="molecule type" value="Transcribed_RNA"/>
</dbReference>
<dbReference type="InterPro" id="IPR039765">
    <property type="entry name" value="Yip5/YIPF1/YIPF2"/>
</dbReference>
<dbReference type="GO" id="GO:0000139">
    <property type="term" value="C:Golgi membrane"/>
    <property type="evidence" value="ECO:0007669"/>
    <property type="project" value="UniProtKB-SubCell"/>
</dbReference>
<gene>
    <name evidence="9" type="primary">Yipf1</name>
    <name evidence="10" type="synonym">Yipf1_1</name>
    <name evidence="9" type="ORF">CM83_94739</name>
    <name evidence="10" type="ORF">g.54161</name>
</gene>
<evidence type="ECO:0000256" key="5">
    <source>
        <dbReference type="ARBA" id="ARBA00023136"/>
    </source>
</evidence>
<feature type="transmembrane region" description="Helical" evidence="6">
    <location>
        <begin position="102"/>
        <end position="123"/>
    </location>
</feature>
<feature type="transmembrane region" description="Helical" evidence="6">
    <location>
        <begin position="177"/>
        <end position="198"/>
    </location>
</feature>
<feature type="region of interest" description="Disordered" evidence="7">
    <location>
        <begin position="1"/>
        <end position="29"/>
    </location>
</feature>
<evidence type="ECO:0000256" key="4">
    <source>
        <dbReference type="ARBA" id="ARBA00022989"/>
    </source>
</evidence>
<evidence type="ECO:0000259" key="8">
    <source>
        <dbReference type="Pfam" id="PF04893"/>
    </source>
</evidence>
<feature type="transmembrane region" description="Helical" evidence="6">
    <location>
        <begin position="143"/>
        <end position="165"/>
    </location>
</feature>
<name>A0A0A9Z056_LYGHE</name>
<protein>
    <recommendedName>
        <fullName evidence="6">Protein YIPF</fullName>
    </recommendedName>
</protein>
<feature type="transmembrane region" description="Helical" evidence="6">
    <location>
        <begin position="204"/>
        <end position="225"/>
    </location>
</feature>
<keyword evidence="3 6" id="KW-0812">Transmembrane</keyword>
<evidence type="ECO:0000256" key="1">
    <source>
        <dbReference type="ARBA" id="ARBA00004141"/>
    </source>
</evidence>
<dbReference type="AlphaFoldDB" id="A0A0A9Z056"/>
<accession>A0A0A9Z056</accession>
<dbReference type="PANTHER" id="PTHR12822">
    <property type="entry name" value="PROTEIN YIPF"/>
    <property type="match status" value="1"/>
</dbReference>
<comment type="similarity">
    <text evidence="2 6">Belongs to the YIP1 family.</text>
</comment>
<dbReference type="InterPro" id="IPR006977">
    <property type="entry name" value="Yip1_dom"/>
</dbReference>